<gene>
    <name evidence="15" type="ORF">VT52_028410</name>
</gene>
<dbReference type="InterPro" id="IPR022398">
    <property type="entry name" value="Peptidase_S8_His-AS"/>
</dbReference>
<dbReference type="PROSITE" id="PS51892">
    <property type="entry name" value="SUBTILASE"/>
    <property type="match status" value="1"/>
</dbReference>
<evidence type="ECO:0000313" key="15">
    <source>
        <dbReference type="EMBL" id="OIK24208.1"/>
    </source>
</evidence>
<comment type="similarity">
    <text evidence="2 10">Belongs to the peptidase S8 family.</text>
</comment>
<dbReference type="PANTHER" id="PTHR43806:SF11">
    <property type="entry name" value="CEREVISIN-RELATED"/>
    <property type="match status" value="1"/>
</dbReference>
<evidence type="ECO:0000256" key="13">
    <source>
        <dbReference type="SAM" id="SignalP"/>
    </source>
</evidence>
<dbReference type="AlphaFoldDB" id="A0A1J4PWL6"/>
<evidence type="ECO:0000256" key="4">
    <source>
        <dbReference type="ARBA" id="ARBA00022670"/>
    </source>
</evidence>
<dbReference type="PANTHER" id="PTHR43806">
    <property type="entry name" value="PEPTIDASE S8"/>
    <property type="match status" value="1"/>
</dbReference>
<keyword evidence="9 12" id="KW-0472">Membrane</keyword>
<organism evidence="15 16">
    <name type="scientific">Streptomyces malaysiense</name>
    <dbReference type="NCBI Taxonomy" id="1428626"/>
    <lineage>
        <taxon>Bacteria</taxon>
        <taxon>Bacillati</taxon>
        <taxon>Actinomycetota</taxon>
        <taxon>Actinomycetes</taxon>
        <taxon>Kitasatosporales</taxon>
        <taxon>Streptomycetaceae</taxon>
        <taxon>Streptomyces</taxon>
    </lineage>
</organism>
<dbReference type="EMBL" id="LBDA02000077">
    <property type="protein sequence ID" value="OIK24208.1"/>
    <property type="molecule type" value="Genomic_DNA"/>
</dbReference>
<evidence type="ECO:0000256" key="12">
    <source>
        <dbReference type="SAM" id="Phobius"/>
    </source>
</evidence>
<dbReference type="Pfam" id="PF00082">
    <property type="entry name" value="Peptidase_S8"/>
    <property type="match status" value="1"/>
</dbReference>
<dbReference type="SUPFAM" id="SSF52743">
    <property type="entry name" value="Subtilisin-like"/>
    <property type="match status" value="1"/>
</dbReference>
<evidence type="ECO:0000256" key="2">
    <source>
        <dbReference type="ARBA" id="ARBA00011073"/>
    </source>
</evidence>
<keyword evidence="7 10" id="KW-0720">Serine protease</keyword>
<dbReference type="InterPro" id="IPR000209">
    <property type="entry name" value="Peptidase_S8/S53_dom"/>
</dbReference>
<dbReference type="InterPro" id="IPR023834">
    <property type="entry name" value="T7SS_pept_S8A_mycosin"/>
</dbReference>
<reference evidence="15" key="1">
    <citation type="submission" date="2016-10" db="EMBL/GenBank/DDBJ databases">
        <title>Genome sequence of Streptomyces malaysiense MUSC 136.</title>
        <authorList>
            <person name="Lee L.-H."/>
            <person name="Ser H.-L."/>
        </authorList>
    </citation>
    <scope>NUCLEOTIDE SEQUENCE [LARGE SCALE GENOMIC DNA]</scope>
    <source>
        <strain evidence="15">MUSC 136</strain>
    </source>
</reference>
<dbReference type="PROSITE" id="PS00136">
    <property type="entry name" value="SUBTILASE_ASP"/>
    <property type="match status" value="1"/>
</dbReference>
<comment type="subcellular location">
    <subcellularLocation>
        <location evidence="1">Cell membrane</location>
        <topology evidence="1">Single-pass membrane protein</topology>
    </subcellularLocation>
</comment>
<dbReference type="PROSITE" id="PS00137">
    <property type="entry name" value="SUBTILASE_HIS"/>
    <property type="match status" value="1"/>
</dbReference>
<dbReference type="Gene3D" id="3.40.50.200">
    <property type="entry name" value="Peptidase S8/S53 domain"/>
    <property type="match status" value="1"/>
</dbReference>
<name>A0A1J4PWL6_9ACTN</name>
<sequence length="399" mass="40937">MLPVLRRLLAGVTLAGLWVLTADASAEAVVIRQAEWPLKQFQAEKVWRISEGQGVTVAVIDSGVDSAHPDLKGQVLQGAGFIGDPRDNGQSDISGDSHGTAIAGIIAGTGKANAGNGMTGLAPKSKVLPVRVTTNGTAEPTAIAEGIKYAADHHAQVINISIGTTTPDPLLREAITYALGKDTVIVASAGNDGQNGNPPMYPAAFPGVIDVTGTDSSRHFWPVSESGPQSTLAAPATDIYSANDRGQYVRADGTSYAAGYVSAAAALVRSAFPHLSAGQTIRRLINTASRPGGSGHDDQYGYGLIDPLAALHAPAADDGGAANPLLSADPLGKHTSTGVGPVTVIALSGAAVALTSASAWTVVRRRRKRSAKKTDPIPKPSHGRPRPAAAGKTKQKSRT</sequence>
<keyword evidence="16" id="KW-1185">Reference proteome</keyword>
<feature type="transmembrane region" description="Helical" evidence="12">
    <location>
        <begin position="342"/>
        <end position="363"/>
    </location>
</feature>
<feature type="chain" id="PRO_5009631851" evidence="13">
    <location>
        <begin position="25"/>
        <end position="399"/>
    </location>
</feature>
<dbReference type="NCBIfam" id="TIGR03921">
    <property type="entry name" value="T7SS_mycosin"/>
    <property type="match status" value="1"/>
</dbReference>
<evidence type="ECO:0000256" key="8">
    <source>
        <dbReference type="ARBA" id="ARBA00022989"/>
    </source>
</evidence>
<comment type="caution">
    <text evidence="15">The sequence shown here is derived from an EMBL/GenBank/DDBJ whole genome shotgun (WGS) entry which is preliminary data.</text>
</comment>
<evidence type="ECO:0000313" key="16">
    <source>
        <dbReference type="Proteomes" id="UP000034838"/>
    </source>
</evidence>
<proteinExistence type="inferred from homology"/>
<evidence type="ECO:0000256" key="9">
    <source>
        <dbReference type="ARBA" id="ARBA00023136"/>
    </source>
</evidence>
<evidence type="ECO:0000256" key="11">
    <source>
        <dbReference type="SAM" id="MobiDB-lite"/>
    </source>
</evidence>
<evidence type="ECO:0000259" key="14">
    <source>
        <dbReference type="Pfam" id="PF00082"/>
    </source>
</evidence>
<dbReference type="InterPro" id="IPR015500">
    <property type="entry name" value="Peptidase_S8_subtilisin-rel"/>
</dbReference>
<protein>
    <submittedName>
        <fullName evidence="15">Type VII secretion-associated serine protease mycosin</fullName>
    </submittedName>
</protein>
<feature type="active site" description="Charge relay system" evidence="10">
    <location>
        <position position="61"/>
    </location>
</feature>
<evidence type="ECO:0000256" key="6">
    <source>
        <dbReference type="ARBA" id="ARBA00022801"/>
    </source>
</evidence>
<evidence type="ECO:0000256" key="1">
    <source>
        <dbReference type="ARBA" id="ARBA00004162"/>
    </source>
</evidence>
<evidence type="ECO:0000256" key="10">
    <source>
        <dbReference type="PROSITE-ProRule" id="PRU01240"/>
    </source>
</evidence>
<dbReference type="GO" id="GO:0004252">
    <property type="term" value="F:serine-type endopeptidase activity"/>
    <property type="evidence" value="ECO:0007669"/>
    <property type="project" value="UniProtKB-UniRule"/>
</dbReference>
<dbReference type="GO" id="GO:0005886">
    <property type="term" value="C:plasma membrane"/>
    <property type="evidence" value="ECO:0007669"/>
    <property type="project" value="UniProtKB-SubCell"/>
</dbReference>
<evidence type="ECO:0000256" key="3">
    <source>
        <dbReference type="ARBA" id="ARBA00022475"/>
    </source>
</evidence>
<dbReference type="GO" id="GO:0006508">
    <property type="term" value="P:proteolysis"/>
    <property type="evidence" value="ECO:0007669"/>
    <property type="project" value="UniProtKB-KW"/>
</dbReference>
<keyword evidence="3" id="KW-1003">Cell membrane</keyword>
<feature type="signal peptide" evidence="13">
    <location>
        <begin position="1"/>
        <end position="24"/>
    </location>
</feature>
<evidence type="ECO:0000256" key="7">
    <source>
        <dbReference type="ARBA" id="ARBA00022825"/>
    </source>
</evidence>
<dbReference type="PRINTS" id="PR00723">
    <property type="entry name" value="SUBTILISIN"/>
</dbReference>
<dbReference type="Proteomes" id="UP000034838">
    <property type="component" value="Unassembled WGS sequence"/>
</dbReference>
<feature type="active site" description="Charge relay system" evidence="10">
    <location>
        <position position="98"/>
    </location>
</feature>
<feature type="domain" description="Peptidase S8/S53" evidence="14">
    <location>
        <begin position="52"/>
        <end position="303"/>
    </location>
</feature>
<dbReference type="InterPro" id="IPR023827">
    <property type="entry name" value="Peptidase_S8_Asp-AS"/>
</dbReference>
<accession>A0A1J4PWL6</accession>
<keyword evidence="8 12" id="KW-1133">Transmembrane helix</keyword>
<dbReference type="InterPro" id="IPR050131">
    <property type="entry name" value="Peptidase_S8_subtilisin-like"/>
</dbReference>
<keyword evidence="6 10" id="KW-0378">Hydrolase</keyword>
<keyword evidence="5 12" id="KW-0812">Transmembrane</keyword>
<dbReference type="InterPro" id="IPR036852">
    <property type="entry name" value="Peptidase_S8/S53_dom_sf"/>
</dbReference>
<evidence type="ECO:0000256" key="5">
    <source>
        <dbReference type="ARBA" id="ARBA00022692"/>
    </source>
</evidence>
<feature type="region of interest" description="Disordered" evidence="11">
    <location>
        <begin position="363"/>
        <end position="399"/>
    </location>
</feature>
<keyword evidence="4 10" id="KW-0645">Protease</keyword>
<feature type="active site" description="Charge relay system" evidence="10">
    <location>
        <position position="255"/>
    </location>
</feature>
<keyword evidence="13" id="KW-0732">Signal</keyword>